<dbReference type="PANTHER" id="PTHR43464:SF19">
    <property type="entry name" value="UBIQUINONE BIOSYNTHESIS O-METHYLTRANSFERASE, MITOCHONDRIAL"/>
    <property type="match status" value="1"/>
</dbReference>
<dbReference type="SUPFAM" id="SSF53335">
    <property type="entry name" value="S-adenosyl-L-methionine-dependent methyltransferases"/>
    <property type="match status" value="1"/>
</dbReference>
<protein>
    <submittedName>
        <fullName evidence="5">SAM-dependent methyltransferase</fullName>
    </submittedName>
</protein>
<dbReference type="OrthoDB" id="9786503at2"/>
<evidence type="ECO:0000313" key="6">
    <source>
        <dbReference type="Proteomes" id="UP000195331"/>
    </source>
</evidence>
<dbReference type="CDD" id="cd02440">
    <property type="entry name" value="AdoMet_MTases"/>
    <property type="match status" value="1"/>
</dbReference>
<dbReference type="InterPro" id="IPR029063">
    <property type="entry name" value="SAM-dependent_MTases_sf"/>
</dbReference>
<accession>A0A1Y0C2M9</accession>
<dbReference type="GO" id="GO:0032259">
    <property type="term" value="P:methylation"/>
    <property type="evidence" value="ECO:0007669"/>
    <property type="project" value="UniProtKB-KW"/>
</dbReference>
<organism evidence="5 6">
    <name type="scientific">Mycobacterium dioxanotrophicus</name>
    <dbReference type="NCBI Taxonomy" id="482462"/>
    <lineage>
        <taxon>Bacteria</taxon>
        <taxon>Bacillati</taxon>
        <taxon>Actinomycetota</taxon>
        <taxon>Actinomycetes</taxon>
        <taxon>Mycobacteriales</taxon>
        <taxon>Mycobacteriaceae</taxon>
        <taxon>Mycobacterium</taxon>
    </lineage>
</organism>
<evidence type="ECO:0000256" key="3">
    <source>
        <dbReference type="ARBA" id="ARBA00022691"/>
    </source>
</evidence>
<dbReference type="GO" id="GO:0008168">
    <property type="term" value="F:methyltransferase activity"/>
    <property type="evidence" value="ECO:0007669"/>
    <property type="project" value="UniProtKB-KW"/>
</dbReference>
<reference evidence="5 6" key="1">
    <citation type="submission" date="2017-04" db="EMBL/GenBank/DDBJ databases">
        <title>Whole Genome Sequence of 1,4-Dioxane Degrading Bacterium Mycobacterium dioxanotrophicus PH-06.</title>
        <authorList>
            <person name="He Y."/>
        </authorList>
    </citation>
    <scope>NUCLEOTIDE SEQUENCE [LARGE SCALE GENOMIC DNA]</scope>
    <source>
        <strain evidence="5 6">PH-06</strain>
    </source>
</reference>
<evidence type="ECO:0000256" key="2">
    <source>
        <dbReference type="ARBA" id="ARBA00022679"/>
    </source>
</evidence>
<dbReference type="Gene3D" id="3.40.50.150">
    <property type="entry name" value="Vaccinia Virus protein VP39"/>
    <property type="match status" value="1"/>
</dbReference>
<keyword evidence="3" id="KW-0949">S-adenosyl-L-methionine</keyword>
<dbReference type="Proteomes" id="UP000195331">
    <property type="component" value="Chromosome"/>
</dbReference>
<dbReference type="PANTHER" id="PTHR43464">
    <property type="entry name" value="METHYLTRANSFERASE"/>
    <property type="match status" value="1"/>
</dbReference>
<proteinExistence type="predicted"/>
<keyword evidence="2 5" id="KW-0808">Transferase</keyword>
<dbReference type="KEGG" id="mdx:BTO20_13220"/>
<dbReference type="Pfam" id="PF13649">
    <property type="entry name" value="Methyltransf_25"/>
    <property type="match status" value="1"/>
</dbReference>
<feature type="domain" description="Methyltransferase" evidence="4">
    <location>
        <begin position="42"/>
        <end position="135"/>
    </location>
</feature>
<evidence type="ECO:0000259" key="4">
    <source>
        <dbReference type="Pfam" id="PF13649"/>
    </source>
</evidence>
<keyword evidence="6" id="KW-1185">Reference proteome</keyword>
<dbReference type="InterPro" id="IPR041698">
    <property type="entry name" value="Methyltransf_25"/>
</dbReference>
<evidence type="ECO:0000313" key="5">
    <source>
        <dbReference type="EMBL" id="ART69418.1"/>
    </source>
</evidence>
<dbReference type="AlphaFoldDB" id="A0A1Y0C2M9"/>
<dbReference type="EMBL" id="CP020809">
    <property type="protein sequence ID" value="ART69418.1"/>
    <property type="molecule type" value="Genomic_DNA"/>
</dbReference>
<keyword evidence="1 5" id="KW-0489">Methyltransferase</keyword>
<dbReference type="RefSeq" id="WP_087076527.1">
    <property type="nucleotide sequence ID" value="NZ_CP020809.1"/>
</dbReference>
<evidence type="ECO:0000256" key="1">
    <source>
        <dbReference type="ARBA" id="ARBA00022603"/>
    </source>
</evidence>
<gene>
    <name evidence="5" type="ORF">BTO20_13220</name>
</gene>
<sequence>MSTLETQQFWEDHYGAKDRIWSGRVNQQMAAIVADLPPGRALDLGCGEGGDAMWLAERGWQVVGVDISPTALERAAADAAERGVAERISFERHDLSETFPAGPFDLVSASFLQSPLPWDRAQLLRRAAEVVDHGGLLVIVDHGAAPPWAPAHVHEFPFPSASEVVDELNLPAGQWQRVRVDAVERDAVGPDGQHGTLIDNVIVLRRVT</sequence>
<name>A0A1Y0C2M9_9MYCO</name>